<organism evidence="2 3">
    <name type="scientific">Saccharopolyspora aridisoli</name>
    <dbReference type="NCBI Taxonomy" id="2530385"/>
    <lineage>
        <taxon>Bacteria</taxon>
        <taxon>Bacillati</taxon>
        <taxon>Actinomycetota</taxon>
        <taxon>Actinomycetes</taxon>
        <taxon>Pseudonocardiales</taxon>
        <taxon>Pseudonocardiaceae</taxon>
        <taxon>Saccharopolyspora</taxon>
    </lineage>
</organism>
<evidence type="ECO:0000256" key="1">
    <source>
        <dbReference type="SAM" id="MobiDB-lite"/>
    </source>
</evidence>
<feature type="region of interest" description="Disordered" evidence="1">
    <location>
        <begin position="1"/>
        <end position="23"/>
    </location>
</feature>
<evidence type="ECO:0000313" key="3">
    <source>
        <dbReference type="Proteomes" id="UP000294744"/>
    </source>
</evidence>
<proteinExistence type="predicted"/>
<sequence length="426" mass="47419">MSLNKQLLPVEPTQRQADEGGLSVDERREVADRLSAFVSEARDYIEAFTPVDDSDEVDPDTGLSRTQLLSLLVGFVGCDARESLGSRTYTLIYTDPETSKSNYQTICIPDYRSASPIVFTRDGRSARLTLRATGEVLAEVGVHAQILGASNHYYSRVSPDFVPLPTAAIISPYSTCAGGCLGCSRGAVKSFTPPPKDYVGRHVQALAEDFDRRGWDRSELVSVNITTGCQPDEERELTMMLQLIDEYRRHGFDNAGFFPFTYAIDSTAAMEQLREAGCLGFIGTVECFNDGERIRQWGRKKGSITFDQHVEKYLRAKRAGFEIVETDYVLGADAYNEMLNGIRALDSIGVAVVPNIKRNYTLEQLDSNHPDIWGLGMSYIADGFHAALATYRNGTIKRRAARYSVDHLKRQGWTGISLRDLPIRHT</sequence>
<dbReference type="EMBL" id="SMKV01000046">
    <property type="protein sequence ID" value="TDC88129.1"/>
    <property type="molecule type" value="Genomic_DNA"/>
</dbReference>
<dbReference type="OrthoDB" id="5167534at2"/>
<gene>
    <name evidence="2" type="ORF">E1161_24345</name>
</gene>
<evidence type="ECO:0008006" key="4">
    <source>
        <dbReference type="Google" id="ProtNLM"/>
    </source>
</evidence>
<accession>A0A4R4UMR6</accession>
<protein>
    <recommendedName>
        <fullName evidence="4">Radical SAM protein</fullName>
    </recommendedName>
</protein>
<comment type="caution">
    <text evidence="2">The sequence shown here is derived from an EMBL/GenBank/DDBJ whole genome shotgun (WGS) entry which is preliminary data.</text>
</comment>
<dbReference type="Proteomes" id="UP000294744">
    <property type="component" value="Unassembled WGS sequence"/>
</dbReference>
<dbReference type="RefSeq" id="WP_132627063.1">
    <property type="nucleotide sequence ID" value="NZ_SMKV01000046.1"/>
</dbReference>
<keyword evidence="3" id="KW-1185">Reference proteome</keyword>
<reference evidence="2 3" key="1">
    <citation type="submission" date="2019-03" db="EMBL/GenBank/DDBJ databases">
        <title>Draft genome sequences of novel Actinobacteria.</title>
        <authorList>
            <person name="Sahin N."/>
            <person name="Ay H."/>
            <person name="Saygin H."/>
        </authorList>
    </citation>
    <scope>NUCLEOTIDE SEQUENCE [LARGE SCALE GENOMIC DNA]</scope>
    <source>
        <strain evidence="2 3">16K404</strain>
    </source>
</reference>
<evidence type="ECO:0000313" key="2">
    <source>
        <dbReference type="EMBL" id="TDC88129.1"/>
    </source>
</evidence>
<dbReference type="AlphaFoldDB" id="A0A4R4UMR6"/>
<name>A0A4R4UMR6_9PSEU</name>